<dbReference type="Proteomes" id="UP000266723">
    <property type="component" value="Unassembled WGS sequence"/>
</dbReference>
<evidence type="ECO:0000313" key="2">
    <source>
        <dbReference type="EMBL" id="KAF3495317.1"/>
    </source>
</evidence>
<keyword evidence="3" id="KW-1185">Reference proteome</keyword>
<name>A0ABQ7AC90_BRACR</name>
<evidence type="ECO:0000313" key="3">
    <source>
        <dbReference type="Proteomes" id="UP000266723"/>
    </source>
</evidence>
<reference evidence="2 3" key="1">
    <citation type="journal article" date="2020" name="BMC Genomics">
        <title>Intraspecific diversification of the crop wild relative Brassica cretica Lam. using demographic model selection.</title>
        <authorList>
            <person name="Kioukis A."/>
            <person name="Michalopoulou V.A."/>
            <person name="Briers L."/>
            <person name="Pirintsos S."/>
            <person name="Studholme D.J."/>
            <person name="Pavlidis P."/>
            <person name="Sarris P.F."/>
        </authorList>
    </citation>
    <scope>NUCLEOTIDE SEQUENCE [LARGE SCALE GENOMIC DNA]</scope>
    <source>
        <strain evidence="3">cv. PFS-1207/04</strain>
    </source>
</reference>
<sequence length="221" mass="24101">MIRMDHGKTKSRSGNRPRDLEGLKKIKEASWTQCKTAGRCAPAAGLLSQSAGTAGDQFNSAGLSVQVSDQWDRSGRLSGRLVGQGWLWAGGFFWSGHGHGQSVWDCFGHVQEWFDSFRASGPENTRKWSGKKIGGRIPLPMAETALKADILQRSSVGKSLRLKSLVSLSLSPLRRRSLSPSPSDRSPPLSLSPHRRLVVVVVVIRSHPPCLLFPDPDPDLG</sequence>
<organism evidence="2 3">
    <name type="scientific">Brassica cretica</name>
    <name type="common">Mustard</name>
    <dbReference type="NCBI Taxonomy" id="69181"/>
    <lineage>
        <taxon>Eukaryota</taxon>
        <taxon>Viridiplantae</taxon>
        <taxon>Streptophyta</taxon>
        <taxon>Embryophyta</taxon>
        <taxon>Tracheophyta</taxon>
        <taxon>Spermatophyta</taxon>
        <taxon>Magnoliopsida</taxon>
        <taxon>eudicotyledons</taxon>
        <taxon>Gunneridae</taxon>
        <taxon>Pentapetalae</taxon>
        <taxon>rosids</taxon>
        <taxon>malvids</taxon>
        <taxon>Brassicales</taxon>
        <taxon>Brassicaceae</taxon>
        <taxon>Brassiceae</taxon>
        <taxon>Brassica</taxon>
    </lineage>
</organism>
<feature type="region of interest" description="Disordered" evidence="1">
    <location>
        <begin position="1"/>
        <end position="22"/>
    </location>
</feature>
<comment type="caution">
    <text evidence="2">The sequence shown here is derived from an EMBL/GenBank/DDBJ whole genome shotgun (WGS) entry which is preliminary data.</text>
</comment>
<protein>
    <submittedName>
        <fullName evidence="2">Uncharacterized protein</fullName>
    </submittedName>
</protein>
<gene>
    <name evidence="2" type="ORF">DY000_02052804</name>
</gene>
<proteinExistence type="predicted"/>
<accession>A0ABQ7AC90</accession>
<dbReference type="EMBL" id="QGKV02002055">
    <property type="protein sequence ID" value="KAF3495317.1"/>
    <property type="molecule type" value="Genomic_DNA"/>
</dbReference>
<evidence type="ECO:0000256" key="1">
    <source>
        <dbReference type="SAM" id="MobiDB-lite"/>
    </source>
</evidence>